<dbReference type="Proteomes" id="UP000215767">
    <property type="component" value="Unassembled WGS sequence"/>
</dbReference>
<dbReference type="PANTHER" id="PTHR43459:SF1">
    <property type="entry name" value="EG:BACN32G11.4 PROTEIN"/>
    <property type="match status" value="1"/>
</dbReference>
<evidence type="ECO:0000256" key="3">
    <source>
        <dbReference type="SAM" id="MobiDB-lite"/>
    </source>
</evidence>
<dbReference type="Pfam" id="PF00378">
    <property type="entry name" value="ECH_1"/>
    <property type="match status" value="1"/>
</dbReference>
<dbReference type="InterPro" id="IPR014748">
    <property type="entry name" value="Enoyl-CoA_hydra_C"/>
</dbReference>
<comment type="caution">
    <text evidence="4">The sequence shown here is derived from an EMBL/GenBank/DDBJ whole genome shotgun (WGS) entry which is preliminary data.</text>
</comment>
<dbReference type="CDD" id="cd06558">
    <property type="entry name" value="crotonase-like"/>
    <property type="match status" value="1"/>
</dbReference>
<name>A0A261ULZ6_9BORD</name>
<protein>
    <submittedName>
        <fullName evidence="4">Enoyl-CoA hydratase</fullName>
    </submittedName>
</protein>
<dbReference type="PANTHER" id="PTHR43459">
    <property type="entry name" value="ENOYL-COA HYDRATASE"/>
    <property type="match status" value="1"/>
</dbReference>
<comment type="similarity">
    <text evidence="1 2">Belongs to the enoyl-CoA hydratase/isomerase family.</text>
</comment>
<evidence type="ECO:0000256" key="2">
    <source>
        <dbReference type="RuleBase" id="RU003707"/>
    </source>
</evidence>
<organism evidence="4 5">
    <name type="scientific">Bordetella genomosp. 11</name>
    <dbReference type="NCBI Taxonomy" id="1416808"/>
    <lineage>
        <taxon>Bacteria</taxon>
        <taxon>Pseudomonadati</taxon>
        <taxon>Pseudomonadota</taxon>
        <taxon>Betaproteobacteria</taxon>
        <taxon>Burkholderiales</taxon>
        <taxon>Alcaligenaceae</taxon>
        <taxon>Bordetella</taxon>
    </lineage>
</organism>
<dbReference type="OrthoDB" id="5291143at2"/>
<keyword evidence="5" id="KW-1185">Reference proteome</keyword>
<evidence type="ECO:0000313" key="4">
    <source>
        <dbReference type="EMBL" id="OZI62908.1"/>
    </source>
</evidence>
<dbReference type="InterPro" id="IPR001753">
    <property type="entry name" value="Enoyl-CoA_hydra/iso"/>
</dbReference>
<dbReference type="SUPFAM" id="SSF52096">
    <property type="entry name" value="ClpP/crotonase"/>
    <property type="match status" value="1"/>
</dbReference>
<evidence type="ECO:0000313" key="5">
    <source>
        <dbReference type="Proteomes" id="UP000215767"/>
    </source>
</evidence>
<proteinExistence type="inferred from homology"/>
<dbReference type="InterPro" id="IPR018376">
    <property type="entry name" value="Enoyl-CoA_hyd/isom_CS"/>
</dbReference>
<reference evidence="5" key="1">
    <citation type="submission" date="2017-05" db="EMBL/GenBank/DDBJ databases">
        <title>Complete and WGS of Bordetella genogroups.</title>
        <authorList>
            <person name="Spilker T."/>
            <person name="Lipuma J."/>
        </authorList>
    </citation>
    <scope>NUCLEOTIDE SEQUENCE [LARGE SCALE GENOMIC DNA]</scope>
    <source>
        <strain evidence="5">AU8856</strain>
    </source>
</reference>
<dbReference type="GO" id="GO:0003824">
    <property type="term" value="F:catalytic activity"/>
    <property type="evidence" value="ECO:0007669"/>
    <property type="project" value="InterPro"/>
</dbReference>
<dbReference type="AlphaFoldDB" id="A0A261ULZ6"/>
<evidence type="ECO:0000256" key="1">
    <source>
        <dbReference type="ARBA" id="ARBA00005254"/>
    </source>
</evidence>
<dbReference type="PROSITE" id="PS00166">
    <property type="entry name" value="ENOYL_COA_HYDRATASE"/>
    <property type="match status" value="1"/>
</dbReference>
<dbReference type="Gene3D" id="1.10.12.10">
    <property type="entry name" value="Lyase 2-enoyl-coa Hydratase, Chain A, domain 2"/>
    <property type="match status" value="1"/>
</dbReference>
<dbReference type="Gene3D" id="3.90.226.10">
    <property type="entry name" value="2-enoyl-CoA Hydratase, Chain A, domain 1"/>
    <property type="match status" value="1"/>
</dbReference>
<dbReference type="EMBL" id="NEVS01000004">
    <property type="protein sequence ID" value="OZI62908.1"/>
    <property type="molecule type" value="Genomic_DNA"/>
</dbReference>
<gene>
    <name evidence="4" type="ORF">CAL28_27690</name>
</gene>
<feature type="region of interest" description="Disordered" evidence="3">
    <location>
        <begin position="266"/>
        <end position="290"/>
    </location>
</feature>
<accession>A0A261ULZ6</accession>
<dbReference type="InterPro" id="IPR029045">
    <property type="entry name" value="ClpP/crotonase-like_dom_sf"/>
</dbReference>
<sequence>MTRPGSSDSADACLLQARNGGVLVLTLDRPERRNALSPAMYEALLGALQAAAADPEVGVVVLTGAGPAFCAGGDVARMAGNAGMPPLPFEGRLRDLRRRTGICELLHTMPKPTIAMMRGYAVGAGLSLALACDLRYADTTARLRTGFVDVGLSGDFGAHYFLPRLVGMAKARELYFTSPTLDAAAALSLGLVNTVFEPDALESAVMDVAGRLADGPRTAIAYIKDNLNDSAHLPLGDMLDRECWRQLRCMETADHHEAARAFVAKRPPRFGSNPDAAHSAPAPVVATKGA</sequence>